<evidence type="ECO:0000256" key="2">
    <source>
        <dbReference type="SAM" id="SignalP"/>
    </source>
</evidence>
<dbReference type="Proteomes" id="UP000289340">
    <property type="component" value="Chromosome 7"/>
</dbReference>
<dbReference type="AlphaFoldDB" id="A0A445JXX6"/>
<reference evidence="3 4" key="1">
    <citation type="submission" date="2018-09" db="EMBL/GenBank/DDBJ databases">
        <title>A high-quality reference genome of wild soybean provides a powerful tool to mine soybean genomes.</title>
        <authorList>
            <person name="Xie M."/>
            <person name="Chung C.Y.L."/>
            <person name="Li M.-W."/>
            <person name="Wong F.-L."/>
            <person name="Chan T.-F."/>
            <person name="Lam H.-M."/>
        </authorList>
    </citation>
    <scope>NUCLEOTIDE SEQUENCE [LARGE SCALE GENOMIC DNA]</scope>
    <source>
        <strain evidence="4">cv. W05</strain>
        <tissue evidence="3">Hypocotyl of etiolated seedlings</tissue>
    </source>
</reference>
<feature type="region of interest" description="Disordered" evidence="1">
    <location>
        <begin position="75"/>
        <end position="95"/>
    </location>
</feature>
<comment type="caution">
    <text evidence="3">The sequence shown here is derived from an EMBL/GenBank/DDBJ whole genome shotgun (WGS) entry which is preliminary data.</text>
</comment>
<evidence type="ECO:0000313" key="3">
    <source>
        <dbReference type="EMBL" id="RZC03298.1"/>
    </source>
</evidence>
<proteinExistence type="predicted"/>
<feature type="chain" id="PRO_5019386518" evidence="2">
    <location>
        <begin position="23"/>
        <end position="95"/>
    </location>
</feature>
<organism evidence="3 4">
    <name type="scientific">Glycine soja</name>
    <name type="common">Wild soybean</name>
    <dbReference type="NCBI Taxonomy" id="3848"/>
    <lineage>
        <taxon>Eukaryota</taxon>
        <taxon>Viridiplantae</taxon>
        <taxon>Streptophyta</taxon>
        <taxon>Embryophyta</taxon>
        <taxon>Tracheophyta</taxon>
        <taxon>Spermatophyta</taxon>
        <taxon>Magnoliopsida</taxon>
        <taxon>eudicotyledons</taxon>
        <taxon>Gunneridae</taxon>
        <taxon>Pentapetalae</taxon>
        <taxon>rosids</taxon>
        <taxon>fabids</taxon>
        <taxon>Fabales</taxon>
        <taxon>Fabaceae</taxon>
        <taxon>Papilionoideae</taxon>
        <taxon>50 kb inversion clade</taxon>
        <taxon>NPAAA clade</taxon>
        <taxon>indigoferoid/millettioid clade</taxon>
        <taxon>Phaseoleae</taxon>
        <taxon>Glycine</taxon>
        <taxon>Glycine subgen. Soja</taxon>
    </lineage>
</organism>
<dbReference type="EMBL" id="QZWG01000007">
    <property type="protein sequence ID" value="RZC03298.1"/>
    <property type="molecule type" value="Genomic_DNA"/>
</dbReference>
<gene>
    <name evidence="3" type="ORF">D0Y65_018109</name>
</gene>
<keyword evidence="4" id="KW-1185">Reference proteome</keyword>
<evidence type="ECO:0000313" key="4">
    <source>
        <dbReference type="Proteomes" id="UP000289340"/>
    </source>
</evidence>
<feature type="signal peptide" evidence="2">
    <location>
        <begin position="1"/>
        <end position="22"/>
    </location>
</feature>
<protein>
    <submittedName>
        <fullName evidence="3">Uncharacterized protein</fullName>
    </submittedName>
</protein>
<keyword evidence="2" id="KW-0732">Signal</keyword>
<accession>A0A445JXX6</accession>
<sequence length="95" mass="10717">MSMKSFKLALFFVILAIEACYGDSLSNEQLTKDQVITIVPCQTKQDCIRNIRFMKCGPSVVFCYEGYCACKHLNKESGHSFSEDPMTKTGMDRST</sequence>
<name>A0A445JXX6_GLYSO</name>
<evidence type="ECO:0000256" key="1">
    <source>
        <dbReference type="SAM" id="MobiDB-lite"/>
    </source>
</evidence>